<dbReference type="InterPro" id="IPR001139">
    <property type="entry name" value="Glyco_hydro_30"/>
</dbReference>
<dbReference type="GO" id="GO:0006680">
    <property type="term" value="P:glucosylceramide catabolic process"/>
    <property type="evidence" value="ECO:0007669"/>
    <property type="project" value="TreeGrafter"/>
</dbReference>
<gene>
    <name evidence="8" type="ORF">SRS1_15243</name>
</gene>
<dbReference type="EMBL" id="LT795067">
    <property type="protein sequence ID" value="SJX64814.1"/>
    <property type="molecule type" value="Genomic_DNA"/>
</dbReference>
<keyword evidence="6" id="KW-0472">Membrane</keyword>
<dbReference type="Proteomes" id="UP000239563">
    <property type="component" value="Chromosome XIV"/>
</dbReference>
<dbReference type="PANTHER" id="PTHR11069">
    <property type="entry name" value="GLUCOSYLCERAMIDASE"/>
    <property type="match status" value="1"/>
</dbReference>
<keyword evidence="6" id="KW-0812">Transmembrane</keyword>
<protein>
    <submittedName>
        <fullName evidence="8">Related to endo-1,6-beta-d-glucanase</fullName>
    </submittedName>
</protein>
<feature type="compositionally biased region" description="Gly residues" evidence="5">
    <location>
        <begin position="13"/>
        <end position="24"/>
    </location>
</feature>
<evidence type="ECO:0000256" key="6">
    <source>
        <dbReference type="SAM" id="Phobius"/>
    </source>
</evidence>
<dbReference type="AlphaFoldDB" id="A0A2N8UIN0"/>
<dbReference type="Pfam" id="PF02055">
    <property type="entry name" value="Glyco_hydro_30"/>
    <property type="match status" value="1"/>
</dbReference>
<dbReference type="GO" id="GO:0004348">
    <property type="term" value="F:glucosylceramidase activity"/>
    <property type="evidence" value="ECO:0007669"/>
    <property type="project" value="InterPro"/>
</dbReference>
<evidence type="ECO:0000313" key="9">
    <source>
        <dbReference type="Proteomes" id="UP000239563"/>
    </source>
</evidence>
<feature type="domain" description="Glycosyl hydrolase family 30 TIM-barrel" evidence="7">
    <location>
        <begin position="157"/>
        <end position="402"/>
    </location>
</feature>
<evidence type="ECO:0000256" key="1">
    <source>
        <dbReference type="ARBA" id="ARBA00005382"/>
    </source>
</evidence>
<dbReference type="Gene3D" id="3.20.20.80">
    <property type="entry name" value="Glycosidases"/>
    <property type="match status" value="1"/>
</dbReference>
<dbReference type="SUPFAM" id="SSF51445">
    <property type="entry name" value="(Trans)glycosidases"/>
    <property type="match status" value="1"/>
</dbReference>
<keyword evidence="6" id="KW-1133">Transmembrane helix</keyword>
<name>A0A2N8UIN0_9BASI</name>
<evidence type="ECO:0000256" key="3">
    <source>
        <dbReference type="ARBA" id="ARBA00022801"/>
    </source>
</evidence>
<dbReference type="GO" id="GO:0016020">
    <property type="term" value="C:membrane"/>
    <property type="evidence" value="ECO:0007669"/>
    <property type="project" value="GOC"/>
</dbReference>
<dbReference type="InterPro" id="IPR033453">
    <property type="entry name" value="Glyco_hydro_30_TIM-barrel"/>
</dbReference>
<comment type="similarity">
    <text evidence="1 4">Belongs to the glycosyl hydrolase 30 family.</text>
</comment>
<dbReference type="FunFam" id="3.20.20.80:FF:000412">
    <property type="entry name" value="Uncharacterized protein"/>
    <property type="match status" value="1"/>
</dbReference>
<sequence>MSKLSKLSKLYGKSGGGHGGGQGSGDSLSFDAKPVLPTSHRTPRKNKAAAWWSTLNLPAKIVYAALAVIAVLALVLGLALGLTLGKPKEDPSPAADYVPSSISGNRTSLLQPGYWYTAPSNGTNFAWTAASAQLGSFRADSQGVDIVINTTRTFQEIDGFGGAMTDSSAYLLDRLKTREVRLYERVMDFMFNNATGVGVTRVTLGASDFSLEPQYTYIATAPNFTQAATQLNDPSSLLCDFSLDGTQSSAYTIPVLVDALKRNPRLKVILTPWSPPGFMKSNNTMDGGTLRTGFVNVLAQYYAQAAQAWTRASVRPWAMTLQNEPSNLAAYPSMGMDAPTQVQLAVALKRELAQRGLGDVQVWAHDDNYSGWQSAAQIVNANANASAVDAVAFHCYRGAPAQIAQFEAALQANVSKRVHMSECTGTGNPANRWSGIQAWLTNVYWPVGVHNARSVVQWNLALDPGYAPRLQSSYCASCTGSLTLSSQSNPQDPYVTYNDQMFLTAHFSAASTDLTRVGGGQAVRVAADQGQLYSLKRTDWQCLNWLAYAAPLNGASLQQASSANGAQVQRRLGLVMANTCEDTKNVVISSDGRRSTFPVKQGLTTFVWTAP</sequence>
<evidence type="ECO:0000256" key="4">
    <source>
        <dbReference type="RuleBase" id="RU361188"/>
    </source>
</evidence>
<keyword evidence="3 4" id="KW-0378">Hydrolase</keyword>
<dbReference type="InterPro" id="IPR017853">
    <property type="entry name" value="GH"/>
</dbReference>
<evidence type="ECO:0000256" key="5">
    <source>
        <dbReference type="SAM" id="MobiDB-lite"/>
    </source>
</evidence>
<reference evidence="8 9" key="1">
    <citation type="submission" date="2017-02" db="EMBL/GenBank/DDBJ databases">
        <authorList>
            <person name="Peterson S.W."/>
        </authorList>
    </citation>
    <scope>NUCLEOTIDE SEQUENCE [LARGE SCALE GENOMIC DNA]</scope>
    <source>
        <strain evidence="8 9">SRS1_H2-8</strain>
    </source>
</reference>
<organism evidence="8 9">
    <name type="scientific">Sporisorium reilianum f. sp. reilianum</name>
    <dbReference type="NCBI Taxonomy" id="72559"/>
    <lineage>
        <taxon>Eukaryota</taxon>
        <taxon>Fungi</taxon>
        <taxon>Dikarya</taxon>
        <taxon>Basidiomycota</taxon>
        <taxon>Ustilaginomycotina</taxon>
        <taxon>Ustilaginomycetes</taxon>
        <taxon>Ustilaginales</taxon>
        <taxon>Ustilaginaceae</taxon>
        <taxon>Sporisorium</taxon>
    </lineage>
</organism>
<evidence type="ECO:0000313" key="8">
    <source>
        <dbReference type="EMBL" id="SJX64814.1"/>
    </source>
</evidence>
<proteinExistence type="inferred from homology"/>
<evidence type="ECO:0000256" key="2">
    <source>
        <dbReference type="ARBA" id="ARBA00022729"/>
    </source>
</evidence>
<evidence type="ECO:0000259" key="7">
    <source>
        <dbReference type="Pfam" id="PF02055"/>
    </source>
</evidence>
<accession>A0A2N8UIN0</accession>
<feature type="transmembrane region" description="Helical" evidence="6">
    <location>
        <begin position="61"/>
        <end position="84"/>
    </location>
</feature>
<feature type="compositionally biased region" description="Low complexity" evidence="5">
    <location>
        <begin position="1"/>
        <end position="12"/>
    </location>
</feature>
<dbReference type="PANTHER" id="PTHR11069:SF23">
    <property type="entry name" value="LYSOSOMAL ACID GLUCOSYLCERAMIDASE"/>
    <property type="match status" value="1"/>
</dbReference>
<feature type="region of interest" description="Disordered" evidence="5">
    <location>
        <begin position="1"/>
        <end position="41"/>
    </location>
</feature>
<keyword evidence="4" id="KW-0326">Glycosidase</keyword>
<keyword evidence="2" id="KW-0732">Signal</keyword>